<reference evidence="8 9" key="1">
    <citation type="journal article" date="2016" name="Fungal Biol.">
        <title>The genome of Xylona heveae provides a window into fungal endophytism.</title>
        <authorList>
            <person name="Gazis R."/>
            <person name="Kuo A."/>
            <person name="Riley R."/>
            <person name="LaButti K."/>
            <person name="Lipzen A."/>
            <person name="Lin J."/>
            <person name="Amirebrahimi M."/>
            <person name="Hesse C.N."/>
            <person name="Spatafora J.W."/>
            <person name="Henrissat B."/>
            <person name="Hainaut M."/>
            <person name="Grigoriev I.V."/>
            <person name="Hibbett D.S."/>
        </authorList>
    </citation>
    <scope>NUCLEOTIDE SEQUENCE [LARGE SCALE GENOMIC DNA]</scope>
    <source>
        <strain evidence="8 9">TC161</strain>
    </source>
</reference>
<dbReference type="Proteomes" id="UP000076632">
    <property type="component" value="Unassembled WGS sequence"/>
</dbReference>
<keyword evidence="5" id="KW-0813">Transport</keyword>
<gene>
    <name evidence="5" type="primary">EFM4</name>
    <name evidence="8" type="ORF">L228DRAFT_247819</name>
</gene>
<dbReference type="PANTHER" id="PTHR12843">
    <property type="entry name" value="PROTEIN-LYSINE N-METHYLTRANSFERASE METTL10"/>
    <property type="match status" value="1"/>
</dbReference>
<evidence type="ECO:0000259" key="7">
    <source>
        <dbReference type="Pfam" id="PF13847"/>
    </source>
</evidence>
<evidence type="ECO:0000256" key="3">
    <source>
        <dbReference type="ARBA" id="ARBA00022679"/>
    </source>
</evidence>
<accession>A0A165GHK6</accession>
<keyword evidence="2 5" id="KW-0489">Methyltransferase</keyword>
<dbReference type="GO" id="GO:0016192">
    <property type="term" value="P:vesicle-mediated transport"/>
    <property type="evidence" value="ECO:0007669"/>
    <property type="project" value="UniProtKB-UniRule"/>
</dbReference>
<feature type="compositionally biased region" description="Basic and acidic residues" evidence="6">
    <location>
        <begin position="122"/>
        <end position="132"/>
    </location>
</feature>
<dbReference type="CDD" id="cd02440">
    <property type="entry name" value="AdoMet_MTases"/>
    <property type="match status" value="1"/>
</dbReference>
<keyword evidence="1 5" id="KW-0963">Cytoplasm</keyword>
<dbReference type="EC" id="2.1.1.-" evidence="5"/>
<dbReference type="FunCoup" id="A0A165GHK6">
    <property type="interactions" value="740"/>
</dbReference>
<comment type="subcellular location">
    <subcellularLocation>
        <location evidence="5">Cytoplasm</location>
    </subcellularLocation>
</comment>
<evidence type="ECO:0000313" key="8">
    <source>
        <dbReference type="EMBL" id="KZF22193.1"/>
    </source>
</evidence>
<evidence type="ECO:0000256" key="4">
    <source>
        <dbReference type="ARBA" id="ARBA00022691"/>
    </source>
</evidence>
<evidence type="ECO:0000256" key="5">
    <source>
        <dbReference type="HAMAP-Rule" id="MF_03188"/>
    </source>
</evidence>
<dbReference type="AlphaFoldDB" id="A0A165GHK6"/>
<dbReference type="GeneID" id="28897866"/>
<comment type="similarity">
    <text evidence="5">Belongs to the class I-like SAM-binding methyltransferase superfamily. EFM4 family.</text>
</comment>
<feature type="domain" description="Methyltransferase" evidence="7">
    <location>
        <begin position="63"/>
        <end position="111"/>
    </location>
</feature>
<evidence type="ECO:0000256" key="2">
    <source>
        <dbReference type="ARBA" id="ARBA00022603"/>
    </source>
</evidence>
<dbReference type="OrthoDB" id="10069295at2759"/>
<feature type="region of interest" description="Disordered" evidence="6">
    <location>
        <begin position="109"/>
        <end position="146"/>
    </location>
</feature>
<evidence type="ECO:0000256" key="6">
    <source>
        <dbReference type="SAM" id="MobiDB-lite"/>
    </source>
</evidence>
<dbReference type="STRING" id="1328760.A0A165GHK6"/>
<dbReference type="SUPFAM" id="SSF53335">
    <property type="entry name" value="S-adenosyl-L-methionine-dependent methyltransferases"/>
    <property type="match status" value="1"/>
</dbReference>
<dbReference type="Gene3D" id="3.40.50.150">
    <property type="entry name" value="Vaccinia Virus protein VP39"/>
    <property type="match status" value="1"/>
</dbReference>
<dbReference type="OMA" id="PTPSFQF"/>
<dbReference type="InParanoid" id="A0A165GHK6"/>
<dbReference type="GO" id="GO:0006417">
    <property type="term" value="P:regulation of translation"/>
    <property type="evidence" value="ECO:0007669"/>
    <property type="project" value="EnsemblFungi"/>
</dbReference>
<evidence type="ECO:0000256" key="1">
    <source>
        <dbReference type="ARBA" id="ARBA00022490"/>
    </source>
</evidence>
<sequence>MAAEHLDPSELGTRKYWDDAYVTELSNFENNPSDEGTIWFSDSGAEEKILEYLTEELCLDTTSTSFLDLGTGNGHLLFMLREDGEFNGRMIGVDYSLPSVQLARTIAAQKGHGGGVGQEEDGAGKTGDKEDREGGEEEEDEEGEDAEPITFETWDIIHEQPGEWADKDGGFDVVLDKGTFDAISLSEEVDGSGKRIFEGYKGKVERLVKPGGILFITSCNWTEPELCRWFEGGELEFDGKVNYPSFTFGGHKGQTISSICFRRKKTSS</sequence>
<evidence type="ECO:0000313" key="9">
    <source>
        <dbReference type="Proteomes" id="UP000076632"/>
    </source>
</evidence>
<dbReference type="RefSeq" id="XP_018187748.1">
    <property type="nucleotide sequence ID" value="XM_018332729.1"/>
</dbReference>
<protein>
    <recommendedName>
        <fullName evidence="5">Protein-lysine N-methyltransferase EFM4</fullName>
        <ecNumber evidence="5">2.1.1.-</ecNumber>
    </recommendedName>
    <alternativeName>
        <fullName evidence="5">Elongation factor methyltransferase 4</fullName>
    </alternativeName>
</protein>
<dbReference type="Pfam" id="PF13847">
    <property type="entry name" value="Methyltransf_31"/>
    <property type="match status" value="1"/>
</dbReference>
<dbReference type="GO" id="GO:0016279">
    <property type="term" value="F:protein-lysine N-methyltransferase activity"/>
    <property type="evidence" value="ECO:0007669"/>
    <property type="project" value="UniProtKB-UniRule"/>
</dbReference>
<organism evidence="8 9">
    <name type="scientific">Xylona heveae (strain CBS 132557 / TC161)</name>
    <dbReference type="NCBI Taxonomy" id="1328760"/>
    <lineage>
        <taxon>Eukaryota</taxon>
        <taxon>Fungi</taxon>
        <taxon>Dikarya</taxon>
        <taxon>Ascomycota</taxon>
        <taxon>Pezizomycotina</taxon>
        <taxon>Xylonomycetes</taxon>
        <taxon>Xylonales</taxon>
        <taxon>Xylonaceae</taxon>
        <taxon>Xylona</taxon>
    </lineage>
</organism>
<dbReference type="InterPro" id="IPR026635">
    <property type="entry name" value="Efm4/METTL10"/>
</dbReference>
<comment type="function">
    <text evidence="5">S-adenosyl-L-methionine-dependent protein-lysine N-methyltransferase that mono- and dimethylates elongation factor 1-alpha at 'Lys-316'. May play a role in intracellular transport.</text>
</comment>
<dbReference type="GO" id="GO:0005737">
    <property type="term" value="C:cytoplasm"/>
    <property type="evidence" value="ECO:0007669"/>
    <property type="project" value="UniProtKB-SubCell"/>
</dbReference>
<keyword evidence="9" id="KW-1185">Reference proteome</keyword>
<dbReference type="HAMAP" id="MF_03188">
    <property type="entry name" value="Methyltr_EFM4"/>
    <property type="match status" value="1"/>
</dbReference>
<dbReference type="GO" id="GO:0032259">
    <property type="term" value="P:methylation"/>
    <property type="evidence" value="ECO:0007669"/>
    <property type="project" value="UniProtKB-KW"/>
</dbReference>
<feature type="compositionally biased region" description="Acidic residues" evidence="6">
    <location>
        <begin position="133"/>
        <end position="146"/>
    </location>
</feature>
<keyword evidence="4 5" id="KW-0949">S-adenosyl-L-methionine</keyword>
<name>A0A165GHK6_XYLHT</name>
<proteinExistence type="inferred from homology"/>
<dbReference type="InterPro" id="IPR029063">
    <property type="entry name" value="SAM-dependent_MTases_sf"/>
</dbReference>
<dbReference type="EMBL" id="KV407459">
    <property type="protein sequence ID" value="KZF22193.1"/>
    <property type="molecule type" value="Genomic_DNA"/>
</dbReference>
<dbReference type="InterPro" id="IPR025714">
    <property type="entry name" value="Methyltranfer_dom"/>
</dbReference>
<dbReference type="PANTHER" id="PTHR12843:SF5">
    <property type="entry name" value="EEF1A LYSINE METHYLTRANSFERASE 2"/>
    <property type="match status" value="1"/>
</dbReference>
<keyword evidence="3 5" id="KW-0808">Transferase</keyword>